<dbReference type="EMBL" id="JBHDLJ010000013">
    <property type="protein sequence ID" value="MFB0835707.1"/>
    <property type="molecule type" value="Genomic_DNA"/>
</dbReference>
<organism evidence="2 3">
    <name type="scientific">Arthrobacter halodurans</name>
    <dbReference type="NCBI Taxonomy" id="516699"/>
    <lineage>
        <taxon>Bacteria</taxon>
        <taxon>Bacillati</taxon>
        <taxon>Actinomycetota</taxon>
        <taxon>Actinomycetes</taxon>
        <taxon>Micrococcales</taxon>
        <taxon>Micrococcaceae</taxon>
        <taxon>Arthrobacter</taxon>
    </lineage>
</organism>
<dbReference type="Pfam" id="PF02796">
    <property type="entry name" value="HTH_7"/>
    <property type="match status" value="1"/>
</dbReference>
<protein>
    <submittedName>
        <fullName evidence="2">Helix-turn-helix domain-containing protein</fullName>
    </submittedName>
</protein>
<evidence type="ECO:0000259" key="1">
    <source>
        <dbReference type="Pfam" id="PF02796"/>
    </source>
</evidence>
<comment type="caution">
    <text evidence="2">The sequence shown here is derived from an EMBL/GenBank/DDBJ whole genome shotgun (WGS) entry which is preliminary data.</text>
</comment>
<gene>
    <name evidence="2" type="ORF">ACETWP_14035</name>
</gene>
<dbReference type="InterPro" id="IPR006120">
    <property type="entry name" value="Resolvase_HTH_dom"/>
</dbReference>
<sequence length="51" mass="5324">MADGGEYTPAQIGESLGVTRSTVYRYLERRRPAPVAGTGVPVGQDAMVAAT</sequence>
<keyword evidence="3" id="KW-1185">Reference proteome</keyword>
<dbReference type="Gene3D" id="1.10.10.60">
    <property type="entry name" value="Homeodomain-like"/>
    <property type="match status" value="1"/>
</dbReference>
<dbReference type="RefSeq" id="WP_373972925.1">
    <property type="nucleotide sequence ID" value="NZ_JBHDLJ010000013.1"/>
</dbReference>
<name>A0ABV4UPY7_9MICC</name>
<proteinExistence type="predicted"/>
<evidence type="ECO:0000313" key="3">
    <source>
        <dbReference type="Proteomes" id="UP001575652"/>
    </source>
</evidence>
<reference evidence="2 3" key="1">
    <citation type="submission" date="2024-09" db="EMBL/GenBank/DDBJ databases">
        <authorList>
            <person name="Salinas-Garcia M.A."/>
            <person name="Prieme A."/>
        </authorList>
    </citation>
    <scope>NUCLEOTIDE SEQUENCE [LARGE SCALE GENOMIC DNA]</scope>
    <source>
        <strain evidence="2 3">DSM 21081</strain>
    </source>
</reference>
<feature type="domain" description="Resolvase HTH" evidence="1">
    <location>
        <begin position="2"/>
        <end position="28"/>
    </location>
</feature>
<accession>A0ABV4UPY7</accession>
<evidence type="ECO:0000313" key="2">
    <source>
        <dbReference type="EMBL" id="MFB0835707.1"/>
    </source>
</evidence>
<dbReference type="Proteomes" id="UP001575652">
    <property type="component" value="Unassembled WGS sequence"/>
</dbReference>